<accession>A0A381Q467</accession>
<protein>
    <submittedName>
        <fullName evidence="1">Uncharacterized protein</fullName>
    </submittedName>
</protein>
<organism evidence="1">
    <name type="scientific">marine metagenome</name>
    <dbReference type="NCBI Taxonomy" id="408172"/>
    <lineage>
        <taxon>unclassified sequences</taxon>
        <taxon>metagenomes</taxon>
        <taxon>ecological metagenomes</taxon>
    </lineage>
</organism>
<name>A0A381Q467_9ZZZZ</name>
<gene>
    <name evidence="1" type="ORF">METZ01_LOCUS26724</name>
</gene>
<evidence type="ECO:0000313" key="1">
    <source>
        <dbReference type="EMBL" id="SUZ73870.1"/>
    </source>
</evidence>
<proteinExistence type="predicted"/>
<sequence>MARFGMRDNPGWARPNFAKTSGAHSGIYSARLLDVE</sequence>
<dbReference type="AlphaFoldDB" id="A0A381Q467"/>
<reference evidence="1" key="1">
    <citation type="submission" date="2018-05" db="EMBL/GenBank/DDBJ databases">
        <authorList>
            <person name="Lanie J.A."/>
            <person name="Ng W.-L."/>
            <person name="Kazmierczak K.M."/>
            <person name="Andrzejewski T.M."/>
            <person name="Davidsen T.M."/>
            <person name="Wayne K.J."/>
            <person name="Tettelin H."/>
            <person name="Glass J.I."/>
            <person name="Rusch D."/>
            <person name="Podicherti R."/>
            <person name="Tsui H.-C.T."/>
            <person name="Winkler M.E."/>
        </authorList>
    </citation>
    <scope>NUCLEOTIDE SEQUENCE</scope>
</reference>
<dbReference type="EMBL" id="UINC01001193">
    <property type="protein sequence ID" value="SUZ73870.1"/>
    <property type="molecule type" value="Genomic_DNA"/>
</dbReference>